<feature type="region of interest" description="Disordered" evidence="1">
    <location>
        <begin position="126"/>
        <end position="157"/>
    </location>
</feature>
<reference evidence="2 3" key="1">
    <citation type="journal article" date="2018" name="Cell">
        <title>The Chara Genome: Secondary Complexity and Implications for Plant Terrestrialization.</title>
        <authorList>
            <person name="Nishiyama T."/>
            <person name="Sakayama H."/>
            <person name="Vries J.D."/>
            <person name="Buschmann H."/>
            <person name="Saint-Marcoux D."/>
            <person name="Ullrich K.K."/>
            <person name="Haas F.B."/>
            <person name="Vanderstraeten L."/>
            <person name="Becker D."/>
            <person name="Lang D."/>
            <person name="Vosolsobe S."/>
            <person name="Rombauts S."/>
            <person name="Wilhelmsson P.K.I."/>
            <person name="Janitza P."/>
            <person name="Kern R."/>
            <person name="Heyl A."/>
            <person name="Rumpler F."/>
            <person name="Villalobos L.I.A.C."/>
            <person name="Clay J.M."/>
            <person name="Skokan R."/>
            <person name="Toyoda A."/>
            <person name="Suzuki Y."/>
            <person name="Kagoshima H."/>
            <person name="Schijlen E."/>
            <person name="Tajeshwar N."/>
            <person name="Catarino B."/>
            <person name="Hetherington A.J."/>
            <person name="Saltykova A."/>
            <person name="Bonnot C."/>
            <person name="Breuninger H."/>
            <person name="Symeonidi A."/>
            <person name="Radhakrishnan G.V."/>
            <person name="Van Nieuwerburgh F."/>
            <person name="Deforce D."/>
            <person name="Chang C."/>
            <person name="Karol K.G."/>
            <person name="Hedrich R."/>
            <person name="Ulvskov P."/>
            <person name="Glockner G."/>
            <person name="Delwiche C.F."/>
            <person name="Petrasek J."/>
            <person name="Van de Peer Y."/>
            <person name="Friml J."/>
            <person name="Beilby M."/>
            <person name="Dolan L."/>
            <person name="Kohara Y."/>
            <person name="Sugano S."/>
            <person name="Fujiyama A."/>
            <person name="Delaux P.-M."/>
            <person name="Quint M."/>
            <person name="TheiBen G."/>
            <person name="Hagemann M."/>
            <person name="Harholt J."/>
            <person name="Dunand C."/>
            <person name="Zachgo S."/>
            <person name="Langdale J."/>
            <person name="Maumus F."/>
            <person name="Straeten D.V.D."/>
            <person name="Gould S.B."/>
            <person name="Rensing S.A."/>
        </authorList>
    </citation>
    <scope>NUCLEOTIDE SEQUENCE [LARGE SCALE GENOMIC DNA]</scope>
    <source>
        <strain evidence="2 3">S276</strain>
    </source>
</reference>
<organism evidence="2 3">
    <name type="scientific">Chara braunii</name>
    <name type="common">Braun's stonewort</name>
    <dbReference type="NCBI Taxonomy" id="69332"/>
    <lineage>
        <taxon>Eukaryota</taxon>
        <taxon>Viridiplantae</taxon>
        <taxon>Streptophyta</taxon>
        <taxon>Charophyceae</taxon>
        <taxon>Charales</taxon>
        <taxon>Characeae</taxon>
        <taxon>Chara</taxon>
    </lineage>
</organism>
<dbReference type="AlphaFoldDB" id="A0A388L6Q0"/>
<evidence type="ECO:0000313" key="2">
    <source>
        <dbReference type="EMBL" id="GBG77979.1"/>
    </source>
</evidence>
<evidence type="ECO:0000256" key="1">
    <source>
        <dbReference type="SAM" id="MobiDB-lite"/>
    </source>
</evidence>
<accession>A0A388L6Q0</accession>
<feature type="compositionally biased region" description="Basic and acidic residues" evidence="1">
    <location>
        <begin position="145"/>
        <end position="154"/>
    </location>
</feature>
<keyword evidence="3" id="KW-1185">Reference proteome</keyword>
<gene>
    <name evidence="2" type="ORF">CBR_g25910</name>
</gene>
<comment type="caution">
    <text evidence="2">The sequence shown here is derived from an EMBL/GenBank/DDBJ whole genome shotgun (WGS) entry which is preliminary data.</text>
</comment>
<evidence type="ECO:0000313" key="3">
    <source>
        <dbReference type="Proteomes" id="UP000265515"/>
    </source>
</evidence>
<dbReference type="Proteomes" id="UP000265515">
    <property type="component" value="Unassembled WGS sequence"/>
</dbReference>
<name>A0A388L6Q0_CHABU</name>
<dbReference type="Gramene" id="GBG77979">
    <property type="protein sequence ID" value="GBG77979"/>
    <property type="gene ID" value="CBR_g25910"/>
</dbReference>
<dbReference type="EMBL" id="BFEA01000283">
    <property type="protein sequence ID" value="GBG77979.1"/>
    <property type="molecule type" value="Genomic_DNA"/>
</dbReference>
<proteinExistence type="predicted"/>
<protein>
    <submittedName>
        <fullName evidence="2">Uncharacterized protein</fullName>
    </submittedName>
</protein>
<sequence>MVSTDKRGTPQSPAMAPDHKVSWVMRWQANQIEEFRKAVNNVDRDRLPETIGNGKRYLILNGHIAKAEEKRRNMTKESEGILDRTTKLEETLKRIWEVGKDLEVDDARVDRDGYDPALMGIMGEEEEELRQLLDNQPPPPPPPKGEGEGDEAGRSRRNGFVPIGSAQWLEGKVFAGRIEMGLSGRRKWCKMGDKPRRRFVHMRYVSRLMEAVSVRALIISLMTVAVGQHFAEWMETVTFGWFYNEPVSGILYKPAEVFRDFNIDRWENSKGGCACNGRYARFTNPATKELLISGKIGGALGPHIITTDYTISRLPQLRMILQSGLNHILSARLDIEIAVREVLKDFDETMTLYNKEYDLQEEMLSK</sequence>